<gene>
    <name evidence="3" type="ORF">F5Z01DRAFT_623591</name>
</gene>
<feature type="transmembrane region" description="Helical" evidence="1">
    <location>
        <begin position="469"/>
        <end position="490"/>
    </location>
</feature>
<feature type="transmembrane region" description="Helical" evidence="1">
    <location>
        <begin position="307"/>
        <end position="327"/>
    </location>
</feature>
<keyword evidence="1" id="KW-1133">Transmembrane helix</keyword>
<dbReference type="AlphaFoldDB" id="A0A9P8CNT1"/>
<proteinExistence type="predicted"/>
<organism evidence="3 4">
    <name type="scientific">Emericellopsis atlantica</name>
    <dbReference type="NCBI Taxonomy" id="2614577"/>
    <lineage>
        <taxon>Eukaryota</taxon>
        <taxon>Fungi</taxon>
        <taxon>Dikarya</taxon>
        <taxon>Ascomycota</taxon>
        <taxon>Pezizomycotina</taxon>
        <taxon>Sordariomycetes</taxon>
        <taxon>Hypocreomycetidae</taxon>
        <taxon>Hypocreales</taxon>
        <taxon>Bionectriaceae</taxon>
        <taxon>Emericellopsis</taxon>
    </lineage>
</organism>
<comment type="caution">
    <text evidence="3">The sequence shown here is derived from an EMBL/GenBank/DDBJ whole genome shotgun (WGS) entry which is preliminary data.</text>
</comment>
<dbReference type="RefSeq" id="XP_046117376.1">
    <property type="nucleotide sequence ID" value="XM_046261327.1"/>
</dbReference>
<dbReference type="OrthoDB" id="5429634at2759"/>
<feature type="transmembrane region" description="Helical" evidence="1">
    <location>
        <begin position="399"/>
        <end position="420"/>
    </location>
</feature>
<protein>
    <recommendedName>
        <fullName evidence="2">DUF6536 domain-containing protein</fullName>
    </recommendedName>
</protein>
<feature type="transmembrane region" description="Helical" evidence="1">
    <location>
        <begin position="50"/>
        <end position="71"/>
    </location>
</feature>
<feature type="transmembrane region" description="Helical" evidence="1">
    <location>
        <begin position="110"/>
        <end position="127"/>
    </location>
</feature>
<evidence type="ECO:0000313" key="4">
    <source>
        <dbReference type="Proteomes" id="UP000887229"/>
    </source>
</evidence>
<dbReference type="Pfam" id="PF20163">
    <property type="entry name" value="DUF6536"/>
    <property type="match status" value="1"/>
</dbReference>
<accession>A0A9P8CNT1</accession>
<dbReference type="InterPro" id="IPR046623">
    <property type="entry name" value="DUF6536"/>
</dbReference>
<dbReference type="PANTHER" id="PTHR35395:SF1">
    <property type="entry name" value="DUF6536 DOMAIN-CONTAINING PROTEIN"/>
    <property type="match status" value="1"/>
</dbReference>
<name>A0A9P8CNT1_9HYPO</name>
<dbReference type="Proteomes" id="UP000887229">
    <property type="component" value="Unassembled WGS sequence"/>
</dbReference>
<evidence type="ECO:0000313" key="3">
    <source>
        <dbReference type="EMBL" id="KAG9253452.1"/>
    </source>
</evidence>
<keyword evidence="1" id="KW-0472">Membrane</keyword>
<dbReference type="PANTHER" id="PTHR35395">
    <property type="entry name" value="DUF6536 DOMAIN-CONTAINING PROTEIN"/>
    <property type="match status" value="1"/>
</dbReference>
<dbReference type="EMBL" id="MU251257">
    <property type="protein sequence ID" value="KAG9253452.1"/>
    <property type="molecule type" value="Genomic_DNA"/>
</dbReference>
<keyword evidence="1" id="KW-0812">Transmembrane</keyword>
<dbReference type="GeneID" id="70292230"/>
<evidence type="ECO:0000256" key="1">
    <source>
        <dbReference type="SAM" id="Phobius"/>
    </source>
</evidence>
<feature type="transmembrane region" description="Helical" evidence="1">
    <location>
        <begin position="582"/>
        <end position="603"/>
    </location>
</feature>
<feature type="transmembrane region" description="Helical" evidence="1">
    <location>
        <begin position="533"/>
        <end position="551"/>
    </location>
</feature>
<feature type="domain" description="DUF6536" evidence="2">
    <location>
        <begin position="2"/>
        <end position="150"/>
    </location>
</feature>
<sequence length="756" mass="83853">MLRVQIIVAAVILGTQLAVTVWAVLAFPPDERGTGTFFWGDCSSIDTTDRAVHVALNIVSSLFLGVGHYCMQILVAPSRQELDSAHRKGKAMEVGVPSLKNLVRIKPKRAVAWVMIGAIATLLHVFWNSFIFTSLPIAVIPVTIATADFQTAAYNWTVSDPLAHFSSWWGRMPGYEEEQKSMIYTLQSAAANFTRIDVESCVRRYVDPREPTSPLIVVARNVTTAQNNGSSLIDGGILGWLGWEWSNSWICQAYQPEIWRYCNWDFAKTFVDQWTLGQQRGILVDHCLVGEGADNTKRCGLHYSTQVAITVCICTLLETLLVCWTVFHHTSQAKRGRYTQALITTGDAIQSFLDTPDTPSKQAVEDVTAGHPRQRSVELTVATWRTHARIPWFKAISPAFWVTSLVLFATGVTVCSYVFWMSVDGRKAAGLDTSLAGVWKDGFGVSPTMIASDLPGSLSGIDRSGTTALLANILIANSPQVMVSFLYIFYNGILTRQLVADEWVRFLRKDGKKALRVSSPMGMQRSSHFLSLPFRYSVPLMTVSILLHWLISQSIFLVQSSAFSAGPDGQRLRMSDYSARGFTLLGTGLAIALGLVALAALLLNSLIRRYHDIPPGFQRMAFHSMAIQALCQRPEGDSDAAFFPVRIGVTSADAGASATRCWPRVVFSTDTELQTPKNGERYLQPVFVDEASPWRKLLVMGRGAIDRVWAAASRFWSRLVSDTRLQNLARPKRLEDSDEDGFPLCEETREFILVSQ</sequence>
<reference evidence="3" key="1">
    <citation type="journal article" date="2021" name="IMA Fungus">
        <title>Genomic characterization of three marine fungi, including Emericellopsis atlantica sp. nov. with signatures of a generalist lifestyle and marine biomass degradation.</title>
        <authorList>
            <person name="Hagestad O.C."/>
            <person name="Hou L."/>
            <person name="Andersen J.H."/>
            <person name="Hansen E.H."/>
            <person name="Altermark B."/>
            <person name="Li C."/>
            <person name="Kuhnert E."/>
            <person name="Cox R.J."/>
            <person name="Crous P.W."/>
            <person name="Spatafora J.W."/>
            <person name="Lail K."/>
            <person name="Amirebrahimi M."/>
            <person name="Lipzen A."/>
            <person name="Pangilinan J."/>
            <person name="Andreopoulos W."/>
            <person name="Hayes R.D."/>
            <person name="Ng V."/>
            <person name="Grigoriev I.V."/>
            <person name="Jackson S.A."/>
            <person name="Sutton T.D.S."/>
            <person name="Dobson A.D.W."/>
            <person name="Rama T."/>
        </authorList>
    </citation>
    <scope>NUCLEOTIDE SEQUENCE</scope>
    <source>
        <strain evidence="3">TS7</strain>
    </source>
</reference>
<keyword evidence="4" id="KW-1185">Reference proteome</keyword>
<evidence type="ECO:0000259" key="2">
    <source>
        <dbReference type="Pfam" id="PF20163"/>
    </source>
</evidence>